<dbReference type="PANTHER" id="PTHR16214">
    <property type="entry name" value="TRANSMEMBRANE PROTEIN 260"/>
    <property type="match status" value="1"/>
</dbReference>
<organism evidence="3 4">
    <name type="scientific">Eiseniibacteriota bacterium</name>
    <dbReference type="NCBI Taxonomy" id="2212470"/>
    <lineage>
        <taxon>Bacteria</taxon>
        <taxon>Candidatus Eiseniibacteriota</taxon>
    </lineage>
</organism>
<accession>A0A538UB95</accession>
<feature type="transmembrane region" description="Helical" evidence="2">
    <location>
        <begin position="311"/>
        <end position="328"/>
    </location>
</feature>
<dbReference type="AlphaFoldDB" id="A0A538UB95"/>
<feature type="transmembrane region" description="Helical" evidence="2">
    <location>
        <begin position="340"/>
        <end position="357"/>
    </location>
</feature>
<feature type="transmembrane region" description="Helical" evidence="2">
    <location>
        <begin position="21"/>
        <end position="45"/>
    </location>
</feature>
<name>A0A538UB95_UNCEI</name>
<protein>
    <submittedName>
        <fullName evidence="3">DUF2723 domain-containing protein</fullName>
    </submittedName>
</protein>
<evidence type="ECO:0000256" key="2">
    <source>
        <dbReference type="SAM" id="Phobius"/>
    </source>
</evidence>
<feature type="transmembrane region" description="Helical" evidence="2">
    <location>
        <begin position="363"/>
        <end position="384"/>
    </location>
</feature>
<keyword evidence="2" id="KW-0472">Membrane</keyword>
<reference evidence="3 4" key="1">
    <citation type="journal article" date="2019" name="Nat. Microbiol.">
        <title>Mediterranean grassland soil C-N compound turnover is dependent on rainfall and depth, and is mediated by genomically divergent microorganisms.</title>
        <authorList>
            <person name="Diamond S."/>
            <person name="Andeer P.F."/>
            <person name="Li Z."/>
            <person name="Crits-Christoph A."/>
            <person name="Burstein D."/>
            <person name="Anantharaman K."/>
            <person name="Lane K.R."/>
            <person name="Thomas B.C."/>
            <person name="Pan C."/>
            <person name="Northen T.R."/>
            <person name="Banfield J.F."/>
        </authorList>
    </citation>
    <scope>NUCLEOTIDE SEQUENCE [LARGE SCALE GENOMIC DNA]</scope>
    <source>
        <strain evidence="3">WS_11</strain>
    </source>
</reference>
<feature type="transmembrane region" description="Helical" evidence="2">
    <location>
        <begin position="238"/>
        <end position="262"/>
    </location>
</feature>
<feature type="transmembrane region" description="Helical" evidence="2">
    <location>
        <begin position="73"/>
        <end position="94"/>
    </location>
</feature>
<feature type="transmembrane region" description="Helical" evidence="2">
    <location>
        <begin position="391"/>
        <end position="409"/>
    </location>
</feature>
<dbReference type="EMBL" id="VBPB01000080">
    <property type="protein sequence ID" value="TMQ73165.1"/>
    <property type="molecule type" value="Genomic_DNA"/>
</dbReference>
<sequence length="559" mass="59531">MRDPRRKPAAHPRRAASAPPVAAAPPGVLPSLVTGLVALGLYLALAPAVAGDKDSSEFTLVLARLGCAHPTGYPLYTLLGHAFVTLLHAAGVGWDRAANAWSAVGGAVAMGLLHALAARLLAREGVAARPAAVIALLPVAAFALNPLVTIETTLAEVNAFHLAWVMGAMLLLLAGMDARRGSDAAGAARRRPVADDPRRFAVAGLVAGLGLAHHATSVLVIVPAGLALRVQAARARRLAAATLAAAALGAALPLTSYAWIAWRAFHPGMPQWAALDASWLGVWRHITGFEYRAYLGHWAPSAVQRAAMAKYLWPWFASFATGALLWAWRGRGTPGPVRAAWVAIIAIATCYGFSYGVPDPSSYFLPPFLLACAAAPAAFAPWAGKPALRPAAALLALALLAQDAWWFHIGRERETAYLAFERRIHAMWVAVPFDSGFVFWSSDMVHRLHKYQWLDGEKPRIEAINPLTLTFDAPRAAFIHRHGFEPADRGRLDARLSAAHPSSIDAFSQVVSEEVVTEVNAGTRLPVVRFMPEVPQMTLLDKPGADSTRGHPAGAAPPR</sequence>
<comment type="caution">
    <text evidence="3">The sequence shown here is derived from an EMBL/GenBank/DDBJ whole genome shotgun (WGS) entry which is preliminary data.</text>
</comment>
<evidence type="ECO:0000313" key="4">
    <source>
        <dbReference type="Proteomes" id="UP000319771"/>
    </source>
</evidence>
<feature type="transmembrane region" description="Helical" evidence="2">
    <location>
        <begin position="424"/>
        <end position="442"/>
    </location>
</feature>
<feature type="region of interest" description="Disordered" evidence="1">
    <location>
        <begin position="539"/>
        <end position="559"/>
    </location>
</feature>
<feature type="region of interest" description="Disordered" evidence="1">
    <location>
        <begin position="1"/>
        <end position="22"/>
    </location>
</feature>
<dbReference type="InterPro" id="IPR021280">
    <property type="entry name" value="TMEM260-like"/>
</dbReference>
<feature type="transmembrane region" description="Helical" evidence="2">
    <location>
        <begin position="101"/>
        <end position="121"/>
    </location>
</feature>
<feature type="compositionally biased region" description="Basic residues" evidence="1">
    <location>
        <begin position="1"/>
        <end position="14"/>
    </location>
</feature>
<keyword evidence="2" id="KW-0812">Transmembrane</keyword>
<feature type="transmembrane region" description="Helical" evidence="2">
    <location>
        <begin position="200"/>
        <end position="226"/>
    </location>
</feature>
<dbReference type="Proteomes" id="UP000319771">
    <property type="component" value="Unassembled WGS sequence"/>
</dbReference>
<dbReference type="Pfam" id="PF11028">
    <property type="entry name" value="TMEM260-like"/>
    <property type="match status" value="1"/>
</dbReference>
<dbReference type="InterPro" id="IPR052724">
    <property type="entry name" value="GT117_domain-containing"/>
</dbReference>
<keyword evidence="2" id="KW-1133">Transmembrane helix</keyword>
<feature type="transmembrane region" description="Helical" evidence="2">
    <location>
        <begin position="127"/>
        <end position="147"/>
    </location>
</feature>
<dbReference type="PANTHER" id="PTHR16214:SF3">
    <property type="entry name" value="TRANSMEMBRANE PROTEIN 260"/>
    <property type="match status" value="1"/>
</dbReference>
<evidence type="ECO:0000256" key="1">
    <source>
        <dbReference type="SAM" id="MobiDB-lite"/>
    </source>
</evidence>
<gene>
    <name evidence="3" type="ORF">E6K81_05500</name>
</gene>
<feature type="transmembrane region" description="Helical" evidence="2">
    <location>
        <begin position="159"/>
        <end position="176"/>
    </location>
</feature>
<evidence type="ECO:0000313" key="3">
    <source>
        <dbReference type="EMBL" id="TMQ73165.1"/>
    </source>
</evidence>
<proteinExistence type="predicted"/>